<keyword evidence="1" id="KW-0472">Membrane</keyword>
<gene>
    <name evidence="2" type="ORF">G6M90_00g054240</name>
</gene>
<keyword evidence="1" id="KW-1133">Transmembrane helix</keyword>
<evidence type="ECO:0000313" key="2">
    <source>
        <dbReference type="EMBL" id="QLI68930.1"/>
    </source>
</evidence>
<feature type="transmembrane region" description="Helical" evidence="1">
    <location>
        <begin position="86"/>
        <end position="111"/>
    </location>
</feature>
<dbReference type="RefSeq" id="XP_014540980.1">
    <property type="nucleotide sequence ID" value="XM_014685494.1"/>
</dbReference>
<evidence type="ECO:0000313" key="3">
    <source>
        <dbReference type="Proteomes" id="UP000510686"/>
    </source>
</evidence>
<accession>A0A7D5UWV8</accession>
<feature type="transmembrane region" description="Helical" evidence="1">
    <location>
        <begin position="21"/>
        <end position="38"/>
    </location>
</feature>
<keyword evidence="1" id="KW-0812">Transmembrane</keyword>
<feature type="transmembrane region" description="Helical" evidence="1">
    <location>
        <begin position="131"/>
        <end position="152"/>
    </location>
</feature>
<proteinExistence type="predicted"/>
<feature type="transmembrane region" description="Helical" evidence="1">
    <location>
        <begin position="50"/>
        <end position="74"/>
    </location>
</feature>
<dbReference type="OrthoDB" id="5279542at2759"/>
<reference evidence="2 3" key="1">
    <citation type="submission" date="2020-07" db="EMBL/GenBank/DDBJ databases">
        <title>Telomere length de novo assembly of all 7 chromosomes of the fungus, Metarhizium brunneum, using a novel assembly pipeline.</title>
        <authorList>
            <person name="Saud z."/>
            <person name="Kortsinoglou A."/>
            <person name="Kouvelis V.N."/>
            <person name="Butt T.M."/>
        </authorList>
    </citation>
    <scope>NUCLEOTIDE SEQUENCE [LARGE SCALE GENOMIC DNA]</scope>
    <source>
        <strain evidence="2 3">4556</strain>
    </source>
</reference>
<name>A0A7D5UWV8_9HYPO</name>
<organism evidence="2 3">
    <name type="scientific">Metarhizium brunneum</name>
    <dbReference type="NCBI Taxonomy" id="500148"/>
    <lineage>
        <taxon>Eukaryota</taxon>
        <taxon>Fungi</taxon>
        <taxon>Dikarya</taxon>
        <taxon>Ascomycota</taxon>
        <taxon>Pezizomycotina</taxon>
        <taxon>Sordariomycetes</taxon>
        <taxon>Hypocreomycetidae</taxon>
        <taxon>Hypocreales</taxon>
        <taxon>Clavicipitaceae</taxon>
        <taxon>Metarhizium</taxon>
    </lineage>
</organism>
<dbReference type="EMBL" id="CP058934">
    <property type="protein sequence ID" value="QLI68930.1"/>
    <property type="molecule type" value="Genomic_DNA"/>
</dbReference>
<keyword evidence="3" id="KW-1185">Reference proteome</keyword>
<dbReference type="KEGG" id="mbrn:26246286"/>
<dbReference type="Proteomes" id="UP000510686">
    <property type="component" value="Chromosome 3"/>
</dbReference>
<protein>
    <recommendedName>
        <fullName evidence="4">MARVEL domain-containing protein</fullName>
    </recommendedName>
</protein>
<dbReference type="AlphaFoldDB" id="A0A7D5UWV8"/>
<dbReference type="GeneID" id="26246286"/>
<sequence length="176" mass="18794">MDYKPTIASPLPSSKRWVIPFSLRIAIIVCGVLVLALTGQPASTKNVIPILFLGPPAGLSILWSAADAACYFIHPSHHGITPGARVGMDLIISLAYISLEIVNGILIAGWTDEEYPSNTKDSDRIHAMVEAALAFGGIATIIHVGLFVVACVETHRENTEVKVLRVNALALGNMRG</sequence>
<evidence type="ECO:0008006" key="4">
    <source>
        <dbReference type="Google" id="ProtNLM"/>
    </source>
</evidence>
<evidence type="ECO:0000256" key="1">
    <source>
        <dbReference type="SAM" id="Phobius"/>
    </source>
</evidence>